<reference evidence="5 6" key="2">
    <citation type="submission" date="2019-08" db="EMBL/GenBank/DDBJ databases">
        <title>Amycolatopsis acidicola sp. nov., isolated from peat swamp forest soil.</title>
        <authorList>
            <person name="Srisuk N."/>
        </authorList>
    </citation>
    <scope>NUCLEOTIDE SEQUENCE [LARGE SCALE GENOMIC DNA]</scope>
    <source>
        <strain evidence="5 6">TBRC 6029</strain>
    </source>
</reference>
<organism evidence="5 6">
    <name type="scientific">Amycolatopsis rhizosphaerae</name>
    <dbReference type="NCBI Taxonomy" id="2053003"/>
    <lineage>
        <taxon>Bacteria</taxon>
        <taxon>Bacillati</taxon>
        <taxon>Actinomycetota</taxon>
        <taxon>Actinomycetes</taxon>
        <taxon>Pseudonocardiales</taxon>
        <taxon>Pseudonocardiaceae</taxon>
        <taxon>Amycolatopsis</taxon>
    </lineage>
</organism>
<dbReference type="SUPFAM" id="SSF46894">
    <property type="entry name" value="C-terminal effector domain of the bipartite response regulators"/>
    <property type="match status" value="1"/>
</dbReference>
<keyword evidence="6" id="KW-1185">Reference proteome</keyword>
<dbReference type="OrthoDB" id="134985at2"/>
<dbReference type="InterPro" id="IPR000792">
    <property type="entry name" value="Tscrpt_reg_LuxR_C"/>
</dbReference>
<keyword evidence="1" id="KW-0805">Transcription regulation</keyword>
<dbReference type="InterPro" id="IPR027417">
    <property type="entry name" value="P-loop_NTPase"/>
</dbReference>
<evidence type="ECO:0000256" key="3">
    <source>
        <dbReference type="ARBA" id="ARBA00023163"/>
    </source>
</evidence>
<evidence type="ECO:0000256" key="1">
    <source>
        <dbReference type="ARBA" id="ARBA00023015"/>
    </source>
</evidence>
<dbReference type="InterPro" id="IPR049945">
    <property type="entry name" value="AAA_22"/>
</dbReference>
<proteinExistence type="predicted"/>
<dbReference type="GO" id="GO:0003677">
    <property type="term" value="F:DNA binding"/>
    <property type="evidence" value="ECO:0007669"/>
    <property type="project" value="UniProtKB-KW"/>
</dbReference>
<dbReference type="InterPro" id="IPR041617">
    <property type="entry name" value="TPR_MalT"/>
</dbReference>
<dbReference type="PANTHER" id="PTHR44688:SF16">
    <property type="entry name" value="DNA-BINDING TRANSCRIPTIONAL ACTIVATOR DEVR_DOSR"/>
    <property type="match status" value="1"/>
</dbReference>
<gene>
    <name evidence="5" type="ORF">FNH05_24765</name>
</gene>
<protein>
    <submittedName>
        <fullName evidence="5">AAA family ATPase</fullName>
    </submittedName>
</protein>
<dbReference type="RefSeq" id="WP_144591107.1">
    <property type="nucleotide sequence ID" value="NZ_VJWX01000295.1"/>
</dbReference>
<keyword evidence="2" id="KW-0238">DNA-binding</keyword>
<dbReference type="Pfam" id="PF25873">
    <property type="entry name" value="WHD_MalT"/>
    <property type="match status" value="1"/>
</dbReference>
<dbReference type="InterPro" id="IPR016032">
    <property type="entry name" value="Sig_transdc_resp-reg_C-effctor"/>
</dbReference>
<dbReference type="CDD" id="cd06170">
    <property type="entry name" value="LuxR_C_like"/>
    <property type="match status" value="1"/>
</dbReference>
<dbReference type="AlphaFoldDB" id="A0A558BM63"/>
<comment type="caution">
    <text evidence="5">The sequence shown here is derived from an EMBL/GenBank/DDBJ whole genome shotgun (WGS) entry which is preliminary data.</text>
</comment>
<evidence type="ECO:0000256" key="2">
    <source>
        <dbReference type="ARBA" id="ARBA00023125"/>
    </source>
</evidence>
<dbReference type="InterPro" id="IPR059106">
    <property type="entry name" value="WHD_MalT"/>
</dbReference>
<dbReference type="Proteomes" id="UP000320011">
    <property type="component" value="Unassembled WGS sequence"/>
</dbReference>
<dbReference type="Gene3D" id="1.10.10.10">
    <property type="entry name" value="Winged helix-like DNA-binding domain superfamily/Winged helix DNA-binding domain"/>
    <property type="match status" value="1"/>
</dbReference>
<evidence type="ECO:0000259" key="4">
    <source>
        <dbReference type="PROSITE" id="PS50043"/>
    </source>
</evidence>
<dbReference type="EMBL" id="VJWX01000295">
    <property type="protein sequence ID" value="TVT37609.1"/>
    <property type="molecule type" value="Genomic_DNA"/>
</dbReference>
<dbReference type="InterPro" id="IPR036388">
    <property type="entry name" value="WH-like_DNA-bd_sf"/>
</dbReference>
<reference evidence="5 6" key="1">
    <citation type="submission" date="2019-07" db="EMBL/GenBank/DDBJ databases">
        <authorList>
            <person name="Duangmal K."/>
            <person name="Teo W.F.A."/>
        </authorList>
    </citation>
    <scope>NUCLEOTIDE SEQUENCE [LARGE SCALE GENOMIC DNA]</scope>
    <source>
        <strain evidence="5 6">TBRC 6029</strain>
    </source>
</reference>
<dbReference type="GO" id="GO:0016887">
    <property type="term" value="F:ATP hydrolysis activity"/>
    <property type="evidence" value="ECO:0007669"/>
    <property type="project" value="InterPro"/>
</dbReference>
<keyword evidence="3" id="KW-0804">Transcription</keyword>
<name>A0A558BM63_9PSEU</name>
<dbReference type="Gene3D" id="3.40.50.300">
    <property type="entry name" value="P-loop containing nucleotide triphosphate hydrolases"/>
    <property type="match status" value="1"/>
</dbReference>
<sequence length="867" mass="94807">MPAPKITVPLPPREVVVRPRPQGMLPSPGTDTDDPLVTVLTAPAGFGKTTLLSGWVREMRRVSAPGYVAWMNIDESDDDPTTLSLGILAAVSRAVTAGNGESLPQQRISESALVAQLAEIVDRQHDRVWLVLDDIHHLRHPEAQHVLTMVLRLMPRQLRLVLSGRREPALELHRLRVAGRVREIRAADLAFARDQAERAVSRLGVRASGAELDRLMTISEGWPAAVRLAALALGETGDGAGALEVLVSSDRTVTDYLDSEVLSGLTEPELQILRATSVCEEFGAGLAVALSGREDAPAVLEGLERFDGLVSRTGEDQYRLHPFVRAYLRAHLRRHAPSSYGKLHAIAGHWFADAGDAVAAARNAVPAADTELSARVVSEFGPGLVLRGDLALLRDLADTLPASAAGRPQVGLVLVLLELTGGERAGAELRLAGLTEALEACDEPRVRDLEVIVRTHWARLTGHVVPAMTELDERLPRMSGTDLLVLALVNRGTAFFWLGRHEGAARDLEQAMRMATAHDYPFAVLHCLSQLSGVATANGDFPRMRTLAEQALEFAGQHGPALRAACCFPYTIAAWAAYQFLESEKARTMAARGIELLGPNNDRTVEMCALSVREVIEFEYGEDPHAALVRLRRHWSTVGRTEPVQPALVAYEAPVEQRMALRLGRADWAAEVERRASTWLGDSGDVQLLRARMHFHYGRVASARAQLEKINQGEVRCHVVSTRIEAYLLTTLLAHRAGDARAADRALRAALELAGPRRAFRPFYDAGPEIRKLLVPQIGRLGRLDQFVAELVEAIPAAARPADTAELTPREVQLLRELPSLATIEEIAATLYVSVNTVKTHLRNVYRKLGVTSRREAVIMARQRGLL</sequence>
<dbReference type="PRINTS" id="PR00038">
    <property type="entry name" value="HTHLUXR"/>
</dbReference>
<dbReference type="SUPFAM" id="SSF48452">
    <property type="entry name" value="TPR-like"/>
    <property type="match status" value="1"/>
</dbReference>
<dbReference type="InterPro" id="IPR011990">
    <property type="entry name" value="TPR-like_helical_dom_sf"/>
</dbReference>
<feature type="domain" description="HTH luxR-type" evidence="4">
    <location>
        <begin position="800"/>
        <end position="865"/>
    </location>
</feature>
<dbReference type="SUPFAM" id="SSF52540">
    <property type="entry name" value="P-loop containing nucleoside triphosphate hydrolases"/>
    <property type="match status" value="1"/>
</dbReference>
<dbReference type="Pfam" id="PF17874">
    <property type="entry name" value="TPR_MalT"/>
    <property type="match status" value="1"/>
</dbReference>
<accession>A0A558BM63</accession>
<dbReference type="SMART" id="SM00421">
    <property type="entry name" value="HTH_LUXR"/>
    <property type="match status" value="1"/>
</dbReference>
<evidence type="ECO:0000313" key="5">
    <source>
        <dbReference type="EMBL" id="TVT37609.1"/>
    </source>
</evidence>
<dbReference type="Pfam" id="PF00196">
    <property type="entry name" value="GerE"/>
    <property type="match status" value="1"/>
</dbReference>
<dbReference type="Gene3D" id="1.25.40.10">
    <property type="entry name" value="Tetratricopeptide repeat domain"/>
    <property type="match status" value="1"/>
</dbReference>
<dbReference type="PANTHER" id="PTHR44688">
    <property type="entry name" value="DNA-BINDING TRANSCRIPTIONAL ACTIVATOR DEVR_DOSR"/>
    <property type="match status" value="1"/>
</dbReference>
<dbReference type="PROSITE" id="PS50043">
    <property type="entry name" value="HTH_LUXR_2"/>
    <property type="match status" value="1"/>
</dbReference>
<dbReference type="GO" id="GO:0006355">
    <property type="term" value="P:regulation of DNA-templated transcription"/>
    <property type="evidence" value="ECO:0007669"/>
    <property type="project" value="InterPro"/>
</dbReference>
<evidence type="ECO:0000313" key="6">
    <source>
        <dbReference type="Proteomes" id="UP000320011"/>
    </source>
</evidence>
<dbReference type="Pfam" id="PF13401">
    <property type="entry name" value="AAA_22"/>
    <property type="match status" value="1"/>
</dbReference>